<sequence>MASTENMAYINEVNYQDTIRKKSIVFKSKWFDLIDSFLVIVMSCFFIVCLILIFREADLNSPNDSFVAYWILPFAMVFTLFSLYKKIREKRLLIIETNLNKIEARKEIVHIVESWGWKIYRNNANYLQATTGMGLADWGKQVIIIYADKKLFVNVMSDNPKIRMPVLFSDKSIKKDIERQITASH</sequence>
<feature type="transmembrane region" description="Helical" evidence="1">
    <location>
        <begin position="66"/>
        <end position="84"/>
    </location>
</feature>
<evidence type="ECO:0000313" key="2">
    <source>
        <dbReference type="EMBL" id="OXA78679.1"/>
    </source>
</evidence>
<comment type="caution">
    <text evidence="2">The sequence shown here is derived from an EMBL/GenBank/DDBJ whole genome shotgun (WGS) entry which is preliminary data.</text>
</comment>
<accession>A0ABX4BQ98</accession>
<dbReference type="EMBL" id="MUGV01000020">
    <property type="protein sequence ID" value="OXA78679.1"/>
    <property type="molecule type" value="Genomic_DNA"/>
</dbReference>
<dbReference type="Proteomes" id="UP000198382">
    <property type="component" value="Unassembled WGS sequence"/>
</dbReference>
<feature type="transmembrane region" description="Helical" evidence="1">
    <location>
        <begin position="30"/>
        <end position="54"/>
    </location>
</feature>
<keyword evidence="1" id="KW-0812">Transmembrane</keyword>
<evidence type="ECO:0000256" key="1">
    <source>
        <dbReference type="SAM" id="Phobius"/>
    </source>
</evidence>
<proteinExistence type="predicted"/>
<gene>
    <name evidence="2" type="ORF">B0A65_13190</name>
</gene>
<evidence type="ECO:0000313" key="3">
    <source>
        <dbReference type="Proteomes" id="UP000198382"/>
    </source>
</evidence>
<keyword evidence="1" id="KW-1133">Transmembrane helix</keyword>
<reference evidence="2 3" key="1">
    <citation type="submission" date="2016-11" db="EMBL/GenBank/DDBJ databases">
        <title>Whole genomes of Flavobacteriaceae.</title>
        <authorList>
            <person name="Stine C."/>
            <person name="Li C."/>
            <person name="Tadesse D."/>
        </authorList>
    </citation>
    <scope>NUCLEOTIDE SEQUENCE [LARGE SCALE GENOMIC DNA]</scope>
    <source>
        <strain evidence="2 3">DSM 15937</strain>
    </source>
</reference>
<protein>
    <recommendedName>
        <fullName evidence="4">YcxB-like protein</fullName>
    </recommendedName>
</protein>
<organism evidence="2 3">
    <name type="scientific">Flavobacterium frigidimaris</name>
    <dbReference type="NCBI Taxonomy" id="262320"/>
    <lineage>
        <taxon>Bacteria</taxon>
        <taxon>Pseudomonadati</taxon>
        <taxon>Bacteroidota</taxon>
        <taxon>Flavobacteriia</taxon>
        <taxon>Flavobacteriales</taxon>
        <taxon>Flavobacteriaceae</taxon>
        <taxon>Flavobacterium</taxon>
    </lineage>
</organism>
<keyword evidence="1" id="KW-0472">Membrane</keyword>
<keyword evidence="3" id="KW-1185">Reference proteome</keyword>
<evidence type="ECO:0008006" key="4">
    <source>
        <dbReference type="Google" id="ProtNLM"/>
    </source>
</evidence>
<name>A0ABX4BQ98_FLAFR</name>